<dbReference type="STRING" id="5539.A0A3E2GTQ5"/>
<dbReference type="AlphaFoldDB" id="A0A3E2GTQ5"/>
<dbReference type="OrthoDB" id="269227at2759"/>
<evidence type="ECO:0000259" key="7">
    <source>
        <dbReference type="Pfam" id="PF00732"/>
    </source>
</evidence>
<dbReference type="SUPFAM" id="SSF51905">
    <property type="entry name" value="FAD/NAD(P)-binding domain"/>
    <property type="match status" value="1"/>
</dbReference>
<comment type="cofactor">
    <cofactor evidence="1 5">
        <name>FAD</name>
        <dbReference type="ChEBI" id="CHEBI:57692"/>
    </cofactor>
</comment>
<evidence type="ECO:0000313" key="10">
    <source>
        <dbReference type="Proteomes" id="UP000258309"/>
    </source>
</evidence>
<evidence type="ECO:0000256" key="4">
    <source>
        <dbReference type="ARBA" id="ARBA00022827"/>
    </source>
</evidence>
<feature type="domain" description="Glucose-methanol-choline oxidoreductase N-terminal" evidence="7">
    <location>
        <begin position="104"/>
        <end position="341"/>
    </location>
</feature>
<evidence type="ECO:0000256" key="3">
    <source>
        <dbReference type="ARBA" id="ARBA00022630"/>
    </source>
</evidence>
<name>A0A3E2GTQ5_SCYLI</name>
<evidence type="ECO:0000256" key="5">
    <source>
        <dbReference type="PIRSR" id="PIRSR000137-2"/>
    </source>
</evidence>
<accession>A0A3E2GTQ5</accession>
<comment type="similarity">
    <text evidence="2">Belongs to the GMC oxidoreductase family.</text>
</comment>
<keyword evidence="4 5" id="KW-0274">FAD</keyword>
<evidence type="ECO:0000256" key="6">
    <source>
        <dbReference type="SAM" id="MobiDB-lite"/>
    </source>
</evidence>
<comment type="caution">
    <text evidence="9">The sequence shown here is derived from an EMBL/GenBank/DDBJ whole genome shotgun (WGS) entry which is preliminary data.</text>
</comment>
<dbReference type="SUPFAM" id="SSF54373">
    <property type="entry name" value="FAD-linked reductases, C-terminal domain"/>
    <property type="match status" value="1"/>
</dbReference>
<keyword evidence="10" id="KW-1185">Reference proteome</keyword>
<dbReference type="Pfam" id="PF00732">
    <property type="entry name" value="GMC_oxred_N"/>
    <property type="match status" value="1"/>
</dbReference>
<dbReference type="GO" id="GO:0050660">
    <property type="term" value="F:flavin adenine dinucleotide binding"/>
    <property type="evidence" value="ECO:0007669"/>
    <property type="project" value="InterPro"/>
</dbReference>
<evidence type="ECO:0000256" key="1">
    <source>
        <dbReference type="ARBA" id="ARBA00001974"/>
    </source>
</evidence>
<dbReference type="PANTHER" id="PTHR11552">
    <property type="entry name" value="GLUCOSE-METHANOL-CHOLINE GMC OXIDOREDUCTASE"/>
    <property type="match status" value="1"/>
</dbReference>
<dbReference type="PIRSF" id="PIRSF000137">
    <property type="entry name" value="Alcohol_oxidase"/>
    <property type="match status" value="1"/>
</dbReference>
<dbReference type="GO" id="GO:0016614">
    <property type="term" value="F:oxidoreductase activity, acting on CH-OH group of donors"/>
    <property type="evidence" value="ECO:0007669"/>
    <property type="project" value="InterPro"/>
</dbReference>
<dbReference type="InterPro" id="IPR007867">
    <property type="entry name" value="GMC_OxRtase_C"/>
</dbReference>
<dbReference type="Gene3D" id="3.30.560.10">
    <property type="entry name" value="Glucose Oxidase, domain 3"/>
    <property type="match status" value="1"/>
</dbReference>
<feature type="binding site" evidence="5">
    <location>
        <position position="262"/>
    </location>
    <ligand>
        <name>FAD</name>
        <dbReference type="ChEBI" id="CHEBI:57692"/>
    </ligand>
</feature>
<feature type="domain" description="Glucose-methanol-choline oxidoreductase C-terminal" evidence="8">
    <location>
        <begin position="504"/>
        <end position="553"/>
    </location>
</feature>
<evidence type="ECO:0000256" key="2">
    <source>
        <dbReference type="ARBA" id="ARBA00010790"/>
    </source>
</evidence>
<dbReference type="InterPro" id="IPR036188">
    <property type="entry name" value="FAD/NAD-bd_sf"/>
</dbReference>
<feature type="region of interest" description="Disordered" evidence="6">
    <location>
        <begin position="1"/>
        <end position="50"/>
    </location>
</feature>
<organism evidence="9 10">
    <name type="scientific">Scytalidium lignicola</name>
    <name type="common">Hyphomycete</name>
    <dbReference type="NCBI Taxonomy" id="5539"/>
    <lineage>
        <taxon>Eukaryota</taxon>
        <taxon>Fungi</taxon>
        <taxon>Dikarya</taxon>
        <taxon>Ascomycota</taxon>
        <taxon>Pezizomycotina</taxon>
        <taxon>Leotiomycetes</taxon>
        <taxon>Leotiomycetes incertae sedis</taxon>
        <taxon>Scytalidium</taxon>
    </lineage>
</organism>
<reference evidence="9 10" key="1">
    <citation type="submission" date="2018-05" db="EMBL/GenBank/DDBJ databases">
        <title>Draft genome sequence of Scytalidium lignicola DSM 105466, a ubiquitous saprotrophic fungus.</title>
        <authorList>
            <person name="Buettner E."/>
            <person name="Gebauer A.M."/>
            <person name="Hofrichter M."/>
            <person name="Liers C."/>
            <person name="Kellner H."/>
        </authorList>
    </citation>
    <scope>NUCLEOTIDE SEQUENCE [LARGE SCALE GENOMIC DNA]</scope>
    <source>
        <strain evidence="9 10">DSM 105466</strain>
    </source>
</reference>
<dbReference type="InterPro" id="IPR000172">
    <property type="entry name" value="GMC_OxRdtase_N"/>
</dbReference>
<feature type="non-terminal residue" evidence="9">
    <location>
        <position position="1"/>
    </location>
</feature>
<dbReference type="Gene3D" id="3.50.50.60">
    <property type="entry name" value="FAD/NAD(P)-binding domain"/>
    <property type="match status" value="1"/>
</dbReference>
<protein>
    <recommendedName>
        <fullName evidence="11">Glucose-methanol-choline oxidoreductase N-terminal domain-containing protein</fullName>
    </recommendedName>
</protein>
<keyword evidence="3" id="KW-0285">Flavoprotein</keyword>
<dbReference type="Proteomes" id="UP000258309">
    <property type="component" value="Unassembled WGS sequence"/>
</dbReference>
<feature type="compositionally biased region" description="Basic and acidic residues" evidence="6">
    <location>
        <begin position="1"/>
        <end position="11"/>
    </location>
</feature>
<dbReference type="PANTHER" id="PTHR11552:SF147">
    <property type="entry name" value="CHOLINE DEHYDROGENASE, MITOCHONDRIAL"/>
    <property type="match status" value="1"/>
</dbReference>
<evidence type="ECO:0000313" key="9">
    <source>
        <dbReference type="EMBL" id="RFU24470.1"/>
    </source>
</evidence>
<feature type="non-terminal residue" evidence="9">
    <location>
        <position position="579"/>
    </location>
</feature>
<evidence type="ECO:0008006" key="11">
    <source>
        <dbReference type="Google" id="ProtNLM"/>
    </source>
</evidence>
<gene>
    <name evidence="9" type="ORF">B7463_g11870</name>
</gene>
<feature type="binding site" evidence="5">
    <location>
        <begin position="545"/>
        <end position="546"/>
    </location>
    <ligand>
        <name>FAD</name>
        <dbReference type="ChEBI" id="CHEBI:57692"/>
    </ligand>
</feature>
<dbReference type="InterPro" id="IPR012132">
    <property type="entry name" value="GMC_OxRdtase"/>
</dbReference>
<dbReference type="Pfam" id="PF05199">
    <property type="entry name" value="GMC_oxred_C"/>
    <property type="match status" value="1"/>
</dbReference>
<sequence>MDGEDAPERGAPKACGISSPSRSKVTPASSPFPPQSPSPSLQGAGTAGPAVAARLAEDPAVTVLLIEAGPDNVNLENTHMVGGWSQNFDTEHDWNLVSEHNAAAANRTVKLSRGKFLGGSSAVNGTLMVRGAKQDYDDWEAMGNPGWGADQMWYYFNKSETFHIEDGFNEDISSHGKSGPIHTSIHPYAPISNRVYESFMDRGFPLDDDMFATGTRSHGCGHCTKSVWKGMRMTGGEYIRSSFGDLKVVRHNNLSVAFNHQVARVILDKKNQIKGVEVIKNGTDKAITIKCQREVILSMGSYGSPQALLLSGIGPKEELYEVGVQPVVDLHGVGKNLEDHLTVFMFYEVSQGFTTDHLLHGDGVFERSREEWRTQRAGTLSRSHFGAFAFTRLDEKLNKHEMWRKAPTEAGRDPLGLTPTQAQVEYFTTERYAAPKHYNNPPPTGRSAFGLIVENFSAKIRGYVKLRSNNPLDKPIIQHNYLQDPLDVLVLAEACKYGAEIIHTCKMGPHSDPGAVVDSRLRVYGVKGLRVADCSIMPRLNNGHPQAVAYAIAEKCADMIKEDWKGVTNNSGRIVSSVL</sequence>
<proteinExistence type="inferred from homology"/>
<evidence type="ECO:0000259" key="8">
    <source>
        <dbReference type="Pfam" id="PF05199"/>
    </source>
</evidence>
<dbReference type="EMBL" id="NCSJ02000443">
    <property type="protein sequence ID" value="RFU24470.1"/>
    <property type="molecule type" value="Genomic_DNA"/>
</dbReference>